<proteinExistence type="predicted"/>
<comment type="caution">
    <text evidence="2">The sequence shown here is derived from an EMBL/GenBank/DDBJ whole genome shotgun (WGS) entry which is preliminary data.</text>
</comment>
<sequence>MFRIVAIVALIICATVARADDLKAGWSVQFHQDIFDRTIIPLAMVSETGDDFDKASLGAVCSKDGNVVIFFQPERIMMFETAAKLALRSGDDVTEYSFVSEKIPAFGSLLAIDADQSRKIMTLFSNADSADLAFRTEKKNGLLSSIGAKKAFDIVQANCPGTGN</sequence>
<organism evidence="2 3">
    <name type="scientific">Martelella mangrovi</name>
    <dbReference type="NCBI Taxonomy" id="1397477"/>
    <lineage>
        <taxon>Bacteria</taxon>
        <taxon>Pseudomonadati</taxon>
        <taxon>Pseudomonadota</taxon>
        <taxon>Alphaproteobacteria</taxon>
        <taxon>Hyphomicrobiales</taxon>
        <taxon>Aurantimonadaceae</taxon>
        <taxon>Martelella</taxon>
    </lineage>
</organism>
<dbReference type="RefSeq" id="WP_319518415.1">
    <property type="nucleotide sequence ID" value="NZ_JBEPLY010000001.1"/>
</dbReference>
<accession>A0ABV2I774</accession>
<feature type="chain" id="PRO_5046396488" evidence="1">
    <location>
        <begin position="20"/>
        <end position="164"/>
    </location>
</feature>
<evidence type="ECO:0000313" key="2">
    <source>
        <dbReference type="EMBL" id="MET3598117.1"/>
    </source>
</evidence>
<feature type="signal peptide" evidence="1">
    <location>
        <begin position="1"/>
        <end position="19"/>
    </location>
</feature>
<evidence type="ECO:0000256" key="1">
    <source>
        <dbReference type="SAM" id="SignalP"/>
    </source>
</evidence>
<keyword evidence="1" id="KW-0732">Signal</keyword>
<protein>
    <submittedName>
        <fullName evidence="2">Uncharacterized protein</fullName>
    </submittedName>
</protein>
<gene>
    <name evidence="2" type="ORF">ABID12_000038</name>
</gene>
<evidence type="ECO:0000313" key="3">
    <source>
        <dbReference type="Proteomes" id="UP001549164"/>
    </source>
</evidence>
<name>A0ABV2I774_9HYPH</name>
<reference evidence="2 3" key="1">
    <citation type="submission" date="2024-06" db="EMBL/GenBank/DDBJ databases">
        <title>Genomic Encyclopedia of Type Strains, Phase IV (KMG-IV): sequencing the most valuable type-strain genomes for metagenomic binning, comparative biology and taxonomic classification.</title>
        <authorList>
            <person name="Goeker M."/>
        </authorList>
    </citation>
    <scope>NUCLEOTIDE SEQUENCE [LARGE SCALE GENOMIC DNA]</scope>
    <source>
        <strain evidence="2 3">DSM 28102</strain>
    </source>
</reference>
<dbReference type="Proteomes" id="UP001549164">
    <property type="component" value="Unassembled WGS sequence"/>
</dbReference>
<keyword evidence="3" id="KW-1185">Reference proteome</keyword>
<dbReference type="EMBL" id="JBEPLY010000001">
    <property type="protein sequence ID" value="MET3598117.1"/>
    <property type="molecule type" value="Genomic_DNA"/>
</dbReference>